<dbReference type="GO" id="GO:0008775">
    <property type="term" value="F:acetate CoA-transferase activity"/>
    <property type="evidence" value="ECO:0007669"/>
    <property type="project" value="InterPro"/>
</dbReference>
<comment type="similarity">
    <text evidence="1">Belongs to the acetyl-CoA hydrolase/transferase family.</text>
</comment>
<evidence type="ECO:0000256" key="2">
    <source>
        <dbReference type="ARBA" id="ARBA00022679"/>
    </source>
</evidence>
<sequence>MSWREIYQERLKDPARAVKAVKRGQRVFVGTSCAEPRGLVAALMERADELHDVQILHFVTLDKAEYTDRRFDRRFRHNAFFIGHATRQAVASARADYTPVFMHQIPKLFRSRQLELDVALIQVTPPDKHGYVSLGIGVDVSRAAAESADLVIAQVNRNMPRTMGNSFLRVSDIDVFVELDEEIREFPYPGLDEVGEKIAANVAKLIKDGDTLHIGYGHIPYGVLSHLKDKRNLGLHTEVVSDVMMELIDSGVINNQAKTHLPGRSVCTFCIGTRAMYDYVDLNPNFLFLPSDQVYNPLEIAQNDNMVSIGSALQADLSGQVSSESEGYHFYSGIGGRLDFIRGAAMSKGGRSIIVLPSTSKDGATSRIVHHLAEGAGVIATRGDVDYVVTEYGVAYLHGRSIRERALALINIAHPRHRGELLSQAKADAYLYPDQVLHVSDVDLYPEWAEADVALKGGVSVHIRPVKPTDEVLMQELFYSHSDETIFNRYFRPVRALPHIMAQDLVNLDYTQQMALVATTGPIGQEKIVGVGRYSLGDPTGLAEVAYVVHDDFQGTGLGTVLQDHLTSYAKAKGVPGFWAVSFGSNKAMLKVFGKLGPYSRSIIEPGVWRVEHWFEGGDKPPKQEEGPDADS</sequence>
<dbReference type="SUPFAM" id="SSF100950">
    <property type="entry name" value="NagB/RpiA/CoA transferase-like"/>
    <property type="match status" value="2"/>
</dbReference>
<dbReference type="InterPro" id="IPR003702">
    <property type="entry name" value="ActCoA_hydro_N"/>
</dbReference>
<organism evidence="4 5">
    <name type="scientific">Desulfoferula mesophila</name>
    <dbReference type="NCBI Taxonomy" id="3058419"/>
    <lineage>
        <taxon>Bacteria</taxon>
        <taxon>Pseudomonadati</taxon>
        <taxon>Thermodesulfobacteriota</taxon>
        <taxon>Desulfarculia</taxon>
        <taxon>Desulfarculales</taxon>
        <taxon>Desulfarculaceae</taxon>
        <taxon>Desulfoferula</taxon>
    </lineage>
</organism>
<dbReference type="Proteomes" id="UP001366166">
    <property type="component" value="Chromosome"/>
</dbReference>
<dbReference type="PANTHER" id="PTHR21432:SF20">
    <property type="entry name" value="ACETYL-COA HYDROLASE"/>
    <property type="match status" value="1"/>
</dbReference>
<dbReference type="InterPro" id="IPR000182">
    <property type="entry name" value="GNAT_dom"/>
</dbReference>
<dbReference type="InterPro" id="IPR038460">
    <property type="entry name" value="AcetylCoA_hyd_C_sf"/>
</dbReference>
<evidence type="ECO:0000256" key="1">
    <source>
        <dbReference type="ARBA" id="ARBA00009632"/>
    </source>
</evidence>
<dbReference type="AlphaFoldDB" id="A0AAU9E8W8"/>
<dbReference type="KEGG" id="dmp:FAK_01080"/>
<evidence type="ECO:0000313" key="4">
    <source>
        <dbReference type="EMBL" id="BEQ13042.1"/>
    </source>
</evidence>
<dbReference type="EMBL" id="AP028679">
    <property type="protein sequence ID" value="BEQ13042.1"/>
    <property type="molecule type" value="Genomic_DNA"/>
</dbReference>
<dbReference type="InterPro" id="IPR026888">
    <property type="entry name" value="AcetylCoA_hyd_C"/>
</dbReference>
<evidence type="ECO:0000313" key="5">
    <source>
        <dbReference type="Proteomes" id="UP001366166"/>
    </source>
</evidence>
<dbReference type="Pfam" id="PF02550">
    <property type="entry name" value="AcetylCoA_hydro"/>
    <property type="match status" value="1"/>
</dbReference>
<dbReference type="SUPFAM" id="SSF55729">
    <property type="entry name" value="Acyl-CoA N-acyltransferases (Nat)"/>
    <property type="match status" value="1"/>
</dbReference>
<protein>
    <recommendedName>
        <fullName evidence="3">N-acetyltransferase domain-containing protein</fullName>
    </recommendedName>
</protein>
<proteinExistence type="inferred from homology"/>
<dbReference type="Gene3D" id="3.40.630.30">
    <property type="match status" value="1"/>
</dbReference>
<gene>
    <name evidence="4" type="ORF">FAK_01080</name>
</gene>
<dbReference type="Pfam" id="PF13336">
    <property type="entry name" value="AcetylCoA_hyd_C"/>
    <property type="match status" value="1"/>
</dbReference>
<dbReference type="Gene3D" id="3.30.750.70">
    <property type="entry name" value="4-hydroxybutyrate coenzyme like domains"/>
    <property type="match status" value="1"/>
</dbReference>
<dbReference type="RefSeq" id="WP_338604256.1">
    <property type="nucleotide sequence ID" value="NZ_AP028679.1"/>
</dbReference>
<dbReference type="CDD" id="cd04301">
    <property type="entry name" value="NAT_SF"/>
    <property type="match status" value="1"/>
</dbReference>
<evidence type="ECO:0000259" key="3">
    <source>
        <dbReference type="PROSITE" id="PS51186"/>
    </source>
</evidence>
<dbReference type="InterPro" id="IPR037171">
    <property type="entry name" value="NagB/RpiA_transferase-like"/>
</dbReference>
<reference evidence="5" key="1">
    <citation type="journal article" date="2023" name="Arch. Microbiol.">
        <title>Desulfoferula mesophilus gen. nov. sp. nov., a mesophilic sulfate-reducing bacterium isolated from a brackish lake sediment.</title>
        <authorList>
            <person name="Watanabe T."/>
            <person name="Yabe T."/>
            <person name="Tsuji J.M."/>
            <person name="Fukui M."/>
        </authorList>
    </citation>
    <scope>NUCLEOTIDE SEQUENCE [LARGE SCALE GENOMIC DNA]</scope>
    <source>
        <strain evidence="5">12FAK</strain>
    </source>
</reference>
<dbReference type="Pfam" id="PF00583">
    <property type="entry name" value="Acetyltransf_1"/>
    <property type="match status" value="1"/>
</dbReference>
<dbReference type="Gene3D" id="3.40.1080.20">
    <property type="entry name" value="Acetyl-CoA hydrolase/transferase C-terminal domain"/>
    <property type="match status" value="1"/>
</dbReference>
<name>A0AAU9E8W8_9BACT</name>
<dbReference type="GO" id="GO:0016747">
    <property type="term" value="F:acyltransferase activity, transferring groups other than amino-acyl groups"/>
    <property type="evidence" value="ECO:0007669"/>
    <property type="project" value="InterPro"/>
</dbReference>
<dbReference type="InterPro" id="IPR016181">
    <property type="entry name" value="Acyl_CoA_acyltransferase"/>
</dbReference>
<keyword evidence="5" id="KW-1185">Reference proteome</keyword>
<dbReference type="Gene3D" id="3.40.1080.10">
    <property type="entry name" value="Glutaconate Coenzyme A-transferase"/>
    <property type="match status" value="1"/>
</dbReference>
<feature type="domain" description="N-acetyltransferase" evidence="3">
    <location>
        <begin position="461"/>
        <end position="616"/>
    </location>
</feature>
<dbReference type="InterPro" id="IPR046433">
    <property type="entry name" value="ActCoA_hydro"/>
</dbReference>
<keyword evidence="2" id="KW-0808">Transferase</keyword>
<dbReference type="GO" id="GO:0006083">
    <property type="term" value="P:acetate metabolic process"/>
    <property type="evidence" value="ECO:0007669"/>
    <property type="project" value="InterPro"/>
</dbReference>
<dbReference type="PANTHER" id="PTHR21432">
    <property type="entry name" value="ACETYL-COA HYDROLASE-RELATED"/>
    <property type="match status" value="1"/>
</dbReference>
<accession>A0AAU9E8W8</accession>
<dbReference type="PROSITE" id="PS51186">
    <property type="entry name" value="GNAT"/>
    <property type="match status" value="1"/>
</dbReference>